<protein>
    <recommendedName>
        <fullName evidence="4">TonB C-terminal domain-containing protein</fullName>
    </recommendedName>
</protein>
<name>A0ABN1GR66_9CAUL</name>
<accession>A0ABN1GR66</accession>
<evidence type="ECO:0000313" key="3">
    <source>
        <dbReference type="Proteomes" id="UP001501352"/>
    </source>
</evidence>
<keyword evidence="3" id="KW-1185">Reference proteome</keyword>
<organism evidence="2 3">
    <name type="scientific">Brevundimonas kwangchunensis</name>
    <dbReference type="NCBI Taxonomy" id="322163"/>
    <lineage>
        <taxon>Bacteria</taxon>
        <taxon>Pseudomonadati</taxon>
        <taxon>Pseudomonadota</taxon>
        <taxon>Alphaproteobacteria</taxon>
        <taxon>Caulobacterales</taxon>
        <taxon>Caulobacteraceae</taxon>
        <taxon>Brevundimonas</taxon>
    </lineage>
</organism>
<dbReference type="EMBL" id="BAAAGA010000002">
    <property type="protein sequence ID" value="GAA0617059.1"/>
    <property type="molecule type" value="Genomic_DNA"/>
</dbReference>
<proteinExistence type="predicted"/>
<dbReference type="SUPFAM" id="SSF74653">
    <property type="entry name" value="TolA/TonB C-terminal domain"/>
    <property type="match status" value="1"/>
</dbReference>
<gene>
    <name evidence="2" type="ORF">GCM10009422_10270</name>
</gene>
<sequence length="287" mass="31505">MMKRFLATILVGAIALPALAQDTSADWDVHRDDRNRLMVAYVQTDTGLTLALRCTAGAYEALITGLPPAGRAETRTIGVKLSDHDMDMQRWNVAQDDTVAVSEMPAPFARHLRQGGSISILIPGGADDGRNLRYDLTLPASSAAIDETLTRCNRPLVDARDVERDALQDTGLPVGFDWRHAPRPEYPASSRYARGFAVVSCLTNPDGRLSNCEVEAEHPHDAGYGEATLRAVRAARARNVSAPDAPVDQRLVSFRASFVLDGYQTRQDDAAVRAQRQRQREAREAQQ</sequence>
<feature type="chain" id="PRO_5046725781" description="TonB C-terminal domain-containing protein" evidence="1">
    <location>
        <begin position="21"/>
        <end position="287"/>
    </location>
</feature>
<dbReference type="Gene3D" id="3.30.1150.10">
    <property type="match status" value="1"/>
</dbReference>
<evidence type="ECO:0000313" key="2">
    <source>
        <dbReference type="EMBL" id="GAA0617059.1"/>
    </source>
</evidence>
<reference evidence="2 3" key="1">
    <citation type="journal article" date="2019" name="Int. J. Syst. Evol. Microbiol.">
        <title>The Global Catalogue of Microorganisms (GCM) 10K type strain sequencing project: providing services to taxonomists for standard genome sequencing and annotation.</title>
        <authorList>
            <consortium name="The Broad Institute Genomics Platform"/>
            <consortium name="The Broad Institute Genome Sequencing Center for Infectious Disease"/>
            <person name="Wu L."/>
            <person name="Ma J."/>
        </authorList>
    </citation>
    <scope>NUCLEOTIDE SEQUENCE [LARGE SCALE GENOMIC DNA]</scope>
    <source>
        <strain evidence="2 3">JCM 12928</strain>
    </source>
</reference>
<dbReference type="Proteomes" id="UP001501352">
    <property type="component" value="Unassembled WGS sequence"/>
</dbReference>
<feature type="signal peptide" evidence="1">
    <location>
        <begin position="1"/>
        <end position="20"/>
    </location>
</feature>
<evidence type="ECO:0008006" key="4">
    <source>
        <dbReference type="Google" id="ProtNLM"/>
    </source>
</evidence>
<keyword evidence="1" id="KW-0732">Signal</keyword>
<evidence type="ECO:0000256" key="1">
    <source>
        <dbReference type="SAM" id="SignalP"/>
    </source>
</evidence>
<comment type="caution">
    <text evidence="2">The sequence shown here is derived from an EMBL/GenBank/DDBJ whole genome shotgun (WGS) entry which is preliminary data.</text>
</comment>